<dbReference type="Proteomes" id="UP000663874">
    <property type="component" value="Unassembled WGS sequence"/>
</dbReference>
<evidence type="ECO:0000313" key="4">
    <source>
        <dbReference type="EMBL" id="CAF3817355.1"/>
    </source>
</evidence>
<dbReference type="Proteomes" id="UP000663882">
    <property type="component" value="Unassembled WGS sequence"/>
</dbReference>
<evidence type="ECO:0000256" key="1">
    <source>
        <dbReference type="SAM" id="MobiDB-lite"/>
    </source>
</evidence>
<dbReference type="AlphaFoldDB" id="A0A819CDP7"/>
<gene>
    <name evidence="4" type="ORF">FNK824_LOCUS15944</name>
    <name evidence="3" type="ORF">RFH988_LOCUS34713</name>
    <name evidence="2" type="ORF">SEV965_LOCUS26119</name>
</gene>
<reference evidence="4" key="1">
    <citation type="submission" date="2021-02" db="EMBL/GenBank/DDBJ databases">
        <authorList>
            <person name="Nowell W R."/>
        </authorList>
    </citation>
    <scope>NUCLEOTIDE SEQUENCE</scope>
</reference>
<dbReference type="Proteomes" id="UP000663889">
    <property type="component" value="Unassembled WGS sequence"/>
</dbReference>
<feature type="region of interest" description="Disordered" evidence="1">
    <location>
        <begin position="115"/>
        <end position="160"/>
    </location>
</feature>
<evidence type="ECO:0000313" key="5">
    <source>
        <dbReference type="Proteomes" id="UP000663874"/>
    </source>
</evidence>
<sequence length="185" mass="20887">MDGTLMGNKHVVAISVNCVDGGSSSQIAQNLVPVGIFEIQKESNELLRKTLPKEFLELIQSIKQLGVTRTKYITVKIRLGGDFQNAALEMNLADPNDRVVMGRYVRTGAFNEADIEEDESAKESLSSSLNLNESNESSSDTTEDEEINSNQEKKEFDSVPTFMSRNIFQVKPRENRWKSFKRRHN</sequence>
<organism evidence="4 5">
    <name type="scientific">Rotaria sordida</name>
    <dbReference type="NCBI Taxonomy" id="392033"/>
    <lineage>
        <taxon>Eukaryota</taxon>
        <taxon>Metazoa</taxon>
        <taxon>Spiralia</taxon>
        <taxon>Gnathifera</taxon>
        <taxon>Rotifera</taxon>
        <taxon>Eurotatoria</taxon>
        <taxon>Bdelloidea</taxon>
        <taxon>Philodinida</taxon>
        <taxon>Philodinidae</taxon>
        <taxon>Rotaria</taxon>
    </lineage>
</organism>
<accession>A0A819CDP7</accession>
<dbReference type="EMBL" id="CAJOBE010002363">
    <property type="protein sequence ID" value="CAF3817355.1"/>
    <property type="molecule type" value="Genomic_DNA"/>
</dbReference>
<feature type="compositionally biased region" description="Low complexity" evidence="1">
    <location>
        <begin position="123"/>
        <end position="140"/>
    </location>
</feature>
<comment type="caution">
    <text evidence="4">The sequence shown here is derived from an EMBL/GenBank/DDBJ whole genome shotgun (WGS) entry which is preliminary data.</text>
</comment>
<dbReference type="EMBL" id="CAJNOO010004930">
    <property type="protein sequence ID" value="CAF1398391.1"/>
    <property type="molecule type" value="Genomic_DNA"/>
</dbReference>
<evidence type="ECO:0000313" key="3">
    <source>
        <dbReference type="EMBL" id="CAF1398391.1"/>
    </source>
</evidence>
<protein>
    <submittedName>
        <fullName evidence="4">Uncharacterized protein</fullName>
    </submittedName>
</protein>
<dbReference type="OrthoDB" id="9972700at2759"/>
<evidence type="ECO:0000313" key="2">
    <source>
        <dbReference type="EMBL" id="CAF1297795.1"/>
    </source>
</evidence>
<name>A0A819CDP7_9BILA</name>
<dbReference type="EMBL" id="CAJNOU010002176">
    <property type="protein sequence ID" value="CAF1297795.1"/>
    <property type="molecule type" value="Genomic_DNA"/>
</dbReference>
<proteinExistence type="predicted"/>